<name>A0A6M3M127_9ZZZZ</name>
<reference evidence="1" key="1">
    <citation type="submission" date="2020-03" db="EMBL/GenBank/DDBJ databases">
        <title>The deep terrestrial virosphere.</title>
        <authorList>
            <person name="Holmfeldt K."/>
            <person name="Nilsson E."/>
            <person name="Simone D."/>
            <person name="Lopez-Fernandez M."/>
            <person name="Wu X."/>
            <person name="de Brujin I."/>
            <person name="Lundin D."/>
            <person name="Andersson A."/>
            <person name="Bertilsson S."/>
            <person name="Dopson M."/>
        </authorList>
    </citation>
    <scope>NUCLEOTIDE SEQUENCE</scope>
    <source>
        <strain evidence="1">MM171A00110</strain>
    </source>
</reference>
<dbReference type="EMBL" id="MT143708">
    <property type="protein sequence ID" value="QJB01411.1"/>
    <property type="molecule type" value="Genomic_DNA"/>
</dbReference>
<protein>
    <submittedName>
        <fullName evidence="1">Uncharacterized protein</fullName>
    </submittedName>
</protein>
<accession>A0A6M3M127</accession>
<sequence>MSHNFKPGDPALTLVNDRDLPAMSEVVLLSRFEKGEYIGFAFHAPTAGWFVRHAAAIDPLPFGEAELMPLRGDFAPEQQKSREVIA</sequence>
<organism evidence="1">
    <name type="scientific">viral metagenome</name>
    <dbReference type="NCBI Taxonomy" id="1070528"/>
    <lineage>
        <taxon>unclassified sequences</taxon>
        <taxon>metagenomes</taxon>
        <taxon>organismal metagenomes</taxon>
    </lineage>
</organism>
<gene>
    <name evidence="1" type="ORF">MM171A00110_0071</name>
</gene>
<evidence type="ECO:0000313" key="1">
    <source>
        <dbReference type="EMBL" id="QJB01411.1"/>
    </source>
</evidence>
<proteinExistence type="predicted"/>
<dbReference type="AlphaFoldDB" id="A0A6M3M127"/>